<protein>
    <recommendedName>
        <fullName evidence="6">Zinc finger C3HC4 RING-type domain-containing protein</fullName>
    </recommendedName>
</protein>
<keyword evidence="1" id="KW-0479">Metal-binding</keyword>
<dbReference type="AlphaFoldDB" id="A0AAW0BH72"/>
<dbReference type="Pfam" id="PF00097">
    <property type="entry name" value="zf-C3HC4"/>
    <property type="match status" value="1"/>
</dbReference>
<evidence type="ECO:0000256" key="4">
    <source>
        <dbReference type="SAM" id="Coils"/>
    </source>
</evidence>
<evidence type="ECO:0000256" key="2">
    <source>
        <dbReference type="ARBA" id="ARBA00022771"/>
    </source>
</evidence>
<dbReference type="SUPFAM" id="SSF57850">
    <property type="entry name" value="RING/U-box"/>
    <property type="match status" value="1"/>
</dbReference>
<reference evidence="7 8" key="1">
    <citation type="submission" date="2024-01" db="EMBL/GenBank/DDBJ databases">
        <title>A draft genome for a cacao thread blight-causing isolate of Paramarasmius palmivorus.</title>
        <authorList>
            <person name="Baruah I.K."/>
            <person name="Bukari Y."/>
            <person name="Amoako-Attah I."/>
            <person name="Meinhardt L.W."/>
            <person name="Bailey B.A."/>
            <person name="Cohen S.P."/>
        </authorList>
    </citation>
    <scope>NUCLEOTIDE SEQUENCE [LARGE SCALE GENOMIC DNA]</scope>
    <source>
        <strain evidence="7 8">GH-12</strain>
    </source>
</reference>
<organism evidence="7 8">
    <name type="scientific">Paramarasmius palmivorus</name>
    <dbReference type="NCBI Taxonomy" id="297713"/>
    <lineage>
        <taxon>Eukaryota</taxon>
        <taxon>Fungi</taxon>
        <taxon>Dikarya</taxon>
        <taxon>Basidiomycota</taxon>
        <taxon>Agaricomycotina</taxon>
        <taxon>Agaricomycetes</taxon>
        <taxon>Agaricomycetidae</taxon>
        <taxon>Agaricales</taxon>
        <taxon>Marasmiineae</taxon>
        <taxon>Marasmiaceae</taxon>
        <taxon>Paramarasmius</taxon>
    </lineage>
</organism>
<dbReference type="GO" id="GO:0008270">
    <property type="term" value="F:zinc ion binding"/>
    <property type="evidence" value="ECO:0007669"/>
    <property type="project" value="UniProtKB-KW"/>
</dbReference>
<keyword evidence="3" id="KW-0862">Zinc</keyword>
<evidence type="ECO:0000313" key="8">
    <source>
        <dbReference type="Proteomes" id="UP001383192"/>
    </source>
</evidence>
<name>A0AAW0BH72_9AGAR</name>
<dbReference type="SUPFAM" id="SSF57997">
    <property type="entry name" value="Tropomyosin"/>
    <property type="match status" value="1"/>
</dbReference>
<dbReference type="Proteomes" id="UP001383192">
    <property type="component" value="Unassembled WGS sequence"/>
</dbReference>
<feature type="coiled-coil region" evidence="4">
    <location>
        <begin position="69"/>
        <end position="145"/>
    </location>
</feature>
<evidence type="ECO:0000256" key="5">
    <source>
        <dbReference type="SAM" id="MobiDB-lite"/>
    </source>
</evidence>
<comment type="caution">
    <text evidence="7">The sequence shown here is derived from an EMBL/GenBank/DDBJ whole genome shotgun (WGS) entry which is preliminary data.</text>
</comment>
<accession>A0AAW0BH72</accession>
<dbReference type="CDD" id="cd16449">
    <property type="entry name" value="RING-HC"/>
    <property type="match status" value="1"/>
</dbReference>
<dbReference type="InterPro" id="IPR013083">
    <property type="entry name" value="Znf_RING/FYVE/PHD"/>
</dbReference>
<keyword evidence="2" id="KW-0863">Zinc-finger</keyword>
<evidence type="ECO:0000313" key="7">
    <source>
        <dbReference type="EMBL" id="KAK7025498.1"/>
    </source>
</evidence>
<evidence type="ECO:0000259" key="6">
    <source>
        <dbReference type="Pfam" id="PF00097"/>
    </source>
</evidence>
<dbReference type="Gene3D" id="3.30.40.10">
    <property type="entry name" value="Zinc/RING finger domain, C3HC4 (zinc finger)"/>
    <property type="match status" value="1"/>
</dbReference>
<dbReference type="InterPro" id="IPR018957">
    <property type="entry name" value="Znf_C3HC4_RING-type"/>
</dbReference>
<gene>
    <name evidence="7" type="ORF">VNI00_015932</name>
</gene>
<keyword evidence="8" id="KW-1185">Reference proteome</keyword>
<evidence type="ECO:0000256" key="1">
    <source>
        <dbReference type="ARBA" id="ARBA00022723"/>
    </source>
</evidence>
<evidence type="ECO:0000256" key="3">
    <source>
        <dbReference type="ARBA" id="ARBA00022833"/>
    </source>
</evidence>
<proteinExistence type="predicted"/>
<keyword evidence="4" id="KW-0175">Coiled coil</keyword>
<feature type="domain" description="Zinc finger C3HC4 RING-type" evidence="6">
    <location>
        <begin position="221"/>
        <end position="244"/>
    </location>
</feature>
<sequence>MPLQQPRKSTNTAVIQLSSDDEGQQITPSRQMLPGSMNTTSTGHSIIELSSDDEDGPKVISLRKRKPPFEDLRQEVKRLRGENDSLLTQRDLMAESVQNLTEKLTTSQSGLEESEERVRSASAQVERLQRLVQTLEENHEFENKERQRQIHGLQGQLKRNEHLVDNTQRTVGRLTAELVSEAAKYKSLKVDTDAMRQHNDVLNNQISELRSSNLDIKKEDLHDSVSLPECGHTFCFACLERWFNTAKDAHKQAYPHWDTEDPNRDDFDLPRSIRRAARSAEQASDILPDILALAPPQPKYSCPSCRARVRFRPVEVFSFKTVSQAVALSQPEEPSTVEVTQNDFWKSFWPNDGTGWREVIRLYQP</sequence>
<dbReference type="EMBL" id="JAYKXP010000113">
    <property type="protein sequence ID" value="KAK7025498.1"/>
    <property type="molecule type" value="Genomic_DNA"/>
</dbReference>
<feature type="region of interest" description="Disordered" evidence="5">
    <location>
        <begin position="19"/>
        <end position="38"/>
    </location>
</feature>